<feature type="compositionally biased region" description="Polar residues" evidence="1">
    <location>
        <begin position="1"/>
        <end position="19"/>
    </location>
</feature>
<sequence>MSTQSNHISAEEPSQTQEAFTLDEETTDQQIETSTIVESSETSNSSTTASTDSSLPSSTSSTPFRPNRESSSAPYSLDPSIRRHRLQPRSATRSLTNMSTTSPPQYTPPQYPALPNTSQSSAPNPIASTSSQNPQPTQSQNVLASHSSAFAPQSSFTANAIATGNPLVASGIHYPSHLTGPAAMPIRGSSKAPKTFRGHYSRVEQFLNHLDRLFTHHQVISDADKVELILDYCSTAVQNFIKTTEGYKLHNWAKLKKTLKESFDADRKETRYDIGDLVELVKESSRKLINKLEKWKKYVVDYQTIAGSLMSRGRLSQFEYDSYFWSGIHPDLRTAFQPMLLISFQTHDTKDPYKLEEVDQIAQKYFKRDRFSDIIPNIFNWKERSDSESESEYDSDSSSSDSDSDSDYHRRRKKKKSSKRKGKGKAKDRRRRTKDTIDSTKAEVDGLIDRINRMTLLNMNRQADQNIHSHQHSHANICSHCGENSHQVYVANTMPTGTNMPVAQPFQHAPPLQHQTYSQPMNTQPFVTYPNNIPLSSNTGNMRQQQPPQPPFKCFGCNSLEHMLGECPRMHELMQQGVLDHDPKTRKFCLKHSRIPVYRRPGETLYEAALRLNSIMPPLNRPQNANLVTILEENQSEAAALKATRERISKIPSRPSKEVFDGVYPPPRKMRKPILKERASTEAHAPEASTSQANKENVPPHPTSTTGPTLADEPEKPESFDTRRLRENQDIPMADLSEPVPRKVARSIPRDSPRHASASREKQVKIPARQSEISREVDTHEVVKEILDTPITIPIRKIIGSSKEIATDLQDIIKLRNNRALSAAVNNSQIAHEVLALPKGRLIKIPLSHKGQALSAIVDTGSEINIISPRLVYSLQLPINVARQITMTNANGNSNVLRGLAEDVELNCGHLKTTADIWLGNEDLPYDLLLGRTWQRENLVSTEERPTGTYIVFRDQHTGSTRYSICVNQSQQRSQAPSHYFYPSALIGAQAYLASSMPNAEDFDWTNLLNLEFPEPIPELPLYLDPESFSSFQDPGSITSLASNLNGSSEMVNNTDEVRTEWNHGSENNSRARNDDPKGTEAHLNLAEQGTVHPNQSNNDAPRLNSSVLTPDIRERLRKAQGELRERLLNARNTGLKKKYKRLHGFKQSKTAKSLKFALTHIRMPRFVIPIVGRDGVTHTASLTLTSLRGEFVNLARNPETADHAMVNIKFPEATLTYYRNGRFILADGYAHACFHISKEDSRAYEMAARLKTGNDDESYEASAADFRVIDDCAGPPGRAQPHVSRSVADVPMWAPPPSSPFSSLPYSILETHAPSNPTPLPPNCVAWTALNNGRTIIPHVVATAENLKSRNPPLPPLSIQEWINAQRKPPLFPDAPYLRIEDPLNPAWLYDPEFVCLTPDEQHVLLIALYHLADGHPTISFIPDSLKIDGFIEGYFEPPNPRDLPLVCIRLPRMDELFARASRTWPESILGIFAPIVNRCGPTKPNYIPLPPPPSRSPPPRPSAPLNLPTLSELETSRVSAQDEPMDVTLPPIRIQSPSIASEPPNPTSTTDDPSQQQPAPMTAHDAPQERSTSTTTANVFLSAAPAVLPHATIALPSPNEFPTHQDLPPLWATYEPDTSDAYSTDYMSSEDEDYTQDVRLPPLPELELPETFTANTLRTAHPLSTPLNADPTISTPDSVNATPTATPRPSLPTRMPLSTSTLNDRPYLNPPTVSRTAPVPFTSTLTTEEPSTFDAEEPPPYNLVSTTPPRTTLDPSLVTTTFTMDAGTPLMDDTPSSPLTTPPASPERPTSPEPLLPQFLNLTMDDDEDASSPASLAPPNTRAETPVAFRTRSPLIPIESLSLATLEHIRRVFHDYRNWNRPREMLPPVAERNDENEPSGSDSDSMPGLVSPSASDTSSEEREVADVLTPQDSTSRELIRMEDAGTIIKVPCPPNVANYYIAGFKPFPPSDSHDDTRWAYTSYNNYRPLTTIRFHHHRAQLAHYSREFSKLFNLMVHTSRITFGQRRSLRHVSRIQKALPPRLLRQHFSEYDTYALLEQDLLDRGKNGQENRWKAQLNRIKQLRHTTTTVLYAADRLLKSYGYTDGLREYVRVHAINPRQIPEVHHPVFHPFEIQYFVNLSRFLYDYNVLGEYHRINSLLSTTFHESEDLQNLCETVVKRLVVPAFTLSLEYTKDDDA</sequence>
<feature type="compositionally biased region" description="Polar residues" evidence="1">
    <location>
        <begin position="1745"/>
        <end position="1765"/>
    </location>
</feature>
<dbReference type="CDD" id="cd00303">
    <property type="entry name" value="retropepsin_like"/>
    <property type="match status" value="1"/>
</dbReference>
<dbReference type="OrthoDB" id="2961286at2759"/>
<evidence type="ECO:0000259" key="2">
    <source>
        <dbReference type="Pfam" id="PF13352"/>
    </source>
</evidence>
<feature type="region of interest" description="Disordered" evidence="1">
    <location>
        <begin position="1059"/>
        <end position="1080"/>
    </location>
</feature>
<name>A0A409WEA0_9AGAR</name>
<dbReference type="InParanoid" id="A0A409WEA0"/>
<dbReference type="InterPro" id="IPR025165">
    <property type="entry name" value="DUF4100"/>
</dbReference>
<feature type="compositionally biased region" description="Basic and acidic residues" evidence="1">
    <location>
        <begin position="674"/>
        <end position="685"/>
    </location>
</feature>
<dbReference type="PANTHER" id="PTHR24216:SF65">
    <property type="entry name" value="PAXILLIN-LIKE PROTEIN 1"/>
    <property type="match status" value="1"/>
</dbReference>
<feature type="compositionally biased region" description="Low complexity" evidence="1">
    <location>
        <begin position="32"/>
        <end position="62"/>
    </location>
</feature>
<feature type="compositionally biased region" description="Polar residues" evidence="1">
    <location>
        <begin position="1713"/>
        <end position="1732"/>
    </location>
</feature>
<accession>A0A409WEA0</accession>
<dbReference type="Gene3D" id="2.40.70.10">
    <property type="entry name" value="Acid Proteases"/>
    <property type="match status" value="1"/>
</dbReference>
<feature type="region of interest" description="Disordered" evidence="1">
    <location>
        <begin position="386"/>
        <end position="439"/>
    </location>
</feature>
<evidence type="ECO:0000313" key="3">
    <source>
        <dbReference type="EMBL" id="PPQ76829.1"/>
    </source>
</evidence>
<dbReference type="Pfam" id="PF13352">
    <property type="entry name" value="DUF4100"/>
    <property type="match status" value="1"/>
</dbReference>
<feature type="compositionally biased region" description="Polar residues" evidence="1">
    <location>
        <begin position="115"/>
        <end position="127"/>
    </location>
</feature>
<feature type="compositionally biased region" description="Basic and acidic residues" evidence="1">
    <location>
        <begin position="645"/>
        <end position="660"/>
    </location>
</feature>
<feature type="region of interest" description="Disordered" evidence="1">
    <location>
        <begin position="1486"/>
        <end position="1576"/>
    </location>
</feature>
<feature type="compositionally biased region" description="Basic residues" evidence="1">
    <location>
        <begin position="409"/>
        <end position="433"/>
    </location>
</feature>
<feature type="domain" description="DUF4100" evidence="2">
    <location>
        <begin position="653"/>
        <end position="817"/>
    </location>
</feature>
<dbReference type="Proteomes" id="UP000284706">
    <property type="component" value="Unassembled WGS sequence"/>
</dbReference>
<dbReference type="InterPro" id="IPR021109">
    <property type="entry name" value="Peptidase_aspartic_dom_sf"/>
</dbReference>
<feature type="compositionally biased region" description="Basic and acidic residues" evidence="1">
    <location>
        <begin position="713"/>
        <end position="729"/>
    </location>
</feature>
<feature type="region of interest" description="Disordered" evidence="1">
    <location>
        <begin position="645"/>
        <end position="773"/>
    </location>
</feature>
<feature type="compositionally biased region" description="Polar residues" evidence="1">
    <location>
        <begin position="89"/>
        <end position="98"/>
    </location>
</feature>
<dbReference type="PANTHER" id="PTHR24216">
    <property type="entry name" value="PAXILLIN-RELATED"/>
    <property type="match status" value="1"/>
</dbReference>
<feature type="region of interest" description="Disordered" evidence="1">
    <location>
        <begin position="1"/>
        <end position="144"/>
    </location>
</feature>
<organism evidence="3 4">
    <name type="scientific">Gymnopilus dilepis</name>
    <dbReference type="NCBI Taxonomy" id="231916"/>
    <lineage>
        <taxon>Eukaryota</taxon>
        <taxon>Fungi</taxon>
        <taxon>Dikarya</taxon>
        <taxon>Basidiomycota</taxon>
        <taxon>Agaricomycotina</taxon>
        <taxon>Agaricomycetes</taxon>
        <taxon>Agaricomycetidae</taxon>
        <taxon>Agaricales</taxon>
        <taxon>Agaricineae</taxon>
        <taxon>Hymenogastraceae</taxon>
        <taxon>Gymnopilus</taxon>
    </lineage>
</organism>
<feature type="compositionally biased region" description="Basic and acidic residues" evidence="1">
    <location>
        <begin position="748"/>
        <end position="764"/>
    </location>
</feature>
<dbReference type="SUPFAM" id="SSF50630">
    <property type="entry name" value="Acid proteases"/>
    <property type="match status" value="1"/>
</dbReference>
<feature type="compositionally biased region" description="Pro residues" evidence="1">
    <location>
        <begin position="1489"/>
        <end position="1504"/>
    </location>
</feature>
<gene>
    <name evidence="3" type="ORF">CVT26_002425</name>
</gene>
<keyword evidence="4" id="KW-1185">Reference proteome</keyword>
<dbReference type="STRING" id="231916.A0A409WEA0"/>
<dbReference type="EMBL" id="NHYE01005115">
    <property type="protein sequence ID" value="PPQ76829.1"/>
    <property type="molecule type" value="Genomic_DNA"/>
</dbReference>
<protein>
    <recommendedName>
        <fullName evidence="2">DUF4100 domain-containing protein</fullName>
    </recommendedName>
</protein>
<feature type="region of interest" description="Disordered" evidence="1">
    <location>
        <begin position="1869"/>
        <end position="1917"/>
    </location>
</feature>
<evidence type="ECO:0000313" key="4">
    <source>
        <dbReference type="Proteomes" id="UP000284706"/>
    </source>
</evidence>
<feature type="region of interest" description="Disordered" evidence="1">
    <location>
        <begin position="1608"/>
        <end position="1637"/>
    </location>
</feature>
<evidence type="ECO:0000256" key="1">
    <source>
        <dbReference type="SAM" id="MobiDB-lite"/>
    </source>
</evidence>
<comment type="caution">
    <text evidence="3">The sequence shown here is derived from an EMBL/GenBank/DDBJ whole genome shotgun (WGS) entry which is preliminary data.</text>
</comment>
<proteinExistence type="predicted"/>
<reference evidence="3 4" key="1">
    <citation type="journal article" date="2018" name="Evol. Lett.">
        <title>Horizontal gene cluster transfer increased hallucinogenic mushroom diversity.</title>
        <authorList>
            <person name="Reynolds H.T."/>
            <person name="Vijayakumar V."/>
            <person name="Gluck-Thaler E."/>
            <person name="Korotkin H.B."/>
            <person name="Matheny P.B."/>
            <person name="Slot J.C."/>
        </authorList>
    </citation>
    <scope>NUCLEOTIDE SEQUENCE [LARGE SCALE GENOMIC DNA]</scope>
    <source>
        <strain evidence="3 4">SRW20</strain>
    </source>
</reference>
<feature type="compositionally biased region" description="Pro residues" evidence="1">
    <location>
        <begin position="1782"/>
        <end position="1797"/>
    </location>
</feature>
<feature type="compositionally biased region" description="Low complexity" evidence="1">
    <location>
        <begin position="128"/>
        <end position="141"/>
    </location>
</feature>
<feature type="compositionally biased region" description="Polar residues" evidence="1">
    <location>
        <begin position="1667"/>
        <end position="1689"/>
    </location>
</feature>
<feature type="region of interest" description="Disordered" evidence="1">
    <location>
        <begin position="1662"/>
        <end position="1830"/>
    </location>
</feature>